<dbReference type="PANTHER" id="PTHR18964">
    <property type="entry name" value="ROK (REPRESSOR, ORF, KINASE) FAMILY"/>
    <property type="match status" value="1"/>
</dbReference>
<dbReference type="EMBL" id="JBHSRD010000002">
    <property type="protein sequence ID" value="MFC6006227.1"/>
    <property type="molecule type" value="Genomic_DNA"/>
</dbReference>
<dbReference type="InterPro" id="IPR000600">
    <property type="entry name" value="ROK"/>
</dbReference>
<gene>
    <name evidence="2" type="ORF">ACFQDO_03705</name>
</gene>
<comment type="similarity">
    <text evidence="1">Belongs to the ROK (NagC/XylR) family.</text>
</comment>
<name>A0ABW1JAE6_9ACTN</name>
<dbReference type="SUPFAM" id="SSF46785">
    <property type="entry name" value="Winged helix' DNA-binding domain"/>
    <property type="match status" value="1"/>
</dbReference>
<comment type="caution">
    <text evidence="2">The sequence shown here is derived from an EMBL/GenBank/DDBJ whole genome shotgun (WGS) entry which is preliminary data.</text>
</comment>
<reference evidence="3" key="1">
    <citation type="journal article" date="2019" name="Int. J. Syst. Evol. Microbiol.">
        <title>The Global Catalogue of Microorganisms (GCM) 10K type strain sequencing project: providing services to taxonomists for standard genome sequencing and annotation.</title>
        <authorList>
            <consortium name="The Broad Institute Genomics Platform"/>
            <consortium name="The Broad Institute Genome Sequencing Center for Infectious Disease"/>
            <person name="Wu L."/>
            <person name="Ma J."/>
        </authorList>
    </citation>
    <scope>NUCLEOTIDE SEQUENCE [LARGE SCALE GENOMIC DNA]</scope>
    <source>
        <strain evidence="3">KACC 14249</strain>
    </source>
</reference>
<sequence>MTLPSTRSGLRRNLRPTAKVLPEHARSHNRSLVLQSLFHAGPSSRADLSRETGLTRVTISDLVSELMSDGLLSELGAKPGSRVGKPATLVGLRSEANHILAVDLSDEDRLCGAVVDLSGAILERRDVALEGRTGDAAVALVVDLCRDLLALTDRPLLGVGVATPGLVDEDGVVLQAPNLGWTALPLAQVLGNALNLPVHVANDANTAALGEFTFGDAGEHGLMLVRVGKGVGAGLLIEGMLLAGQHLAAGEIGHMTIDERGEQCACGRTGCLETILSAPALRHALEGLDDAAARKVLTRAGRYLGTTIAPIISALDLREVVLSGPAELLGGPLLDTALGVLRRRCMPVVGEDVDLRLPALGEDVVLTGAAVLVLSGQLGVS</sequence>
<accession>A0ABW1JAE6</accession>
<dbReference type="PANTHER" id="PTHR18964:SF149">
    <property type="entry name" value="BIFUNCTIONAL UDP-N-ACETYLGLUCOSAMINE 2-EPIMERASE_N-ACETYLMANNOSAMINE KINASE"/>
    <property type="match status" value="1"/>
</dbReference>
<keyword evidence="3" id="KW-1185">Reference proteome</keyword>
<evidence type="ECO:0000256" key="1">
    <source>
        <dbReference type="ARBA" id="ARBA00006479"/>
    </source>
</evidence>
<evidence type="ECO:0000313" key="3">
    <source>
        <dbReference type="Proteomes" id="UP001596189"/>
    </source>
</evidence>
<dbReference type="Pfam" id="PF00480">
    <property type="entry name" value="ROK"/>
    <property type="match status" value="1"/>
</dbReference>
<dbReference type="InterPro" id="IPR036388">
    <property type="entry name" value="WH-like_DNA-bd_sf"/>
</dbReference>
<organism evidence="2 3">
    <name type="scientific">Angustibacter luteus</name>
    <dbReference type="NCBI Taxonomy" id="658456"/>
    <lineage>
        <taxon>Bacteria</taxon>
        <taxon>Bacillati</taxon>
        <taxon>Actinomycetota</taxon>
        <taxon>Actinomycetes</taxon>
        <taxon>Kineosporiales</taxon>
        <taxon>Kineosporiaceae</taxon>
    </lineage>
</organism>
<dbReference type="InterPro" id="IPR036390">
    <property type="entry name" value="WH_DNA-bd_sf"/>
</dbReference>
<dbReference type="RefSeq" id="WP_345717080.1">
    <property type="nucleotide sequence ID" value="NZ_BAABFP010000005.1"/>
</dbReference>
<dbReference type="InterPro" id="IPR049874">
    <property type="entry name" value="ROK_cs"/>
</dbReference>
<dbReference type="InterPro" id="IPR043129">
    <property type="entry name" value="ATPase_NBD"/>
</dbReference>
<dbReference type="Gene3D" id="3.30.420.40">
    <property type="match status" value="2"/>
</dbReference>
<evidence type="ECO:0000313" key="2">
    <source>
        <dbReference type="EMBL" id="MFC6006227.1"/>
    </source>
</evidence>
<dbReference type="SUPFAM" id="SSF53067">
    <property type="entry name" value="Actin-like ATPase domain"/>
    <property type="match status" value="1"/>
</dbReference>
<protein>
    <submittedName>
        <fullName evidence="2">ROK family transcriptional regulator</fullName>
    </submittedName>
</protein>
<proteinExistence type="inferred from homology"/>
<dbReference type="PROSITE" id="PS01125">
    <property type="entry name" value="ROK"/>
    <property type="match status" value="1"/>
</dbReference>
<dbReference type="Gene3D" id="1.10.10.10">
    <property type="entry name" value="Winged helix-like DNA-binding domain superfamily/Winged helix DNA-binding domain"/>
    <property type="match status" value="1"/>
</dbReference>
<dbReference type="Proteomes" id="UP001596189">
    <property type="component" value="Unassembled WGS sequence"/>
</dbReference>